<evidence type="ECO:0000256" key="7">
    <source>
        <dbReference type="ARBA" id="ARBA00022619"/>
    </source>
</evidence>
<evidence type="ECO:0000256" key="6">
    <source>
        <dbReference type="ARBA" id="ARBA00013950"/>
    </source>
</evidence>
<reference evidence="14 17" key="3">
    <citation type="submission" date="2016-07" db="EMBL/GenBank/DDBJ databases">
        <title>Draft genome of a psychrotolerant acidophile Acidithiobacillus ferrivorans strain YL15.</title>
        <authorList>
            <person name="Peng T."/>
            <person name="Ma L."/>
            <person name="Nan M."/>
            <person name="An N."/>
            <person name="Wang M."/>
            <person name="Qiu G."/>
            <person name="Zeng W."/>
        </authorList>
    </citation>
    <scope>NUCLEOTIDE SEQUENCE [LARGE SCALE GENOMIC DNA]</scope>
    <source>
        <strain evidence="14 17">YL15</strain>
    </source>
</reference>
<evidence type="ECO:0000256" key="9">
    <source>
        <dbReference type="ARBA" id="ARBA00022737"/>
    </source>
</evidence>
<reference evidence="13" key="2">
    <citation type="submission" date="2014-07" db="EMBL/GenBank/DDBJ databases">
        <title>Initial genome analysis of the psychrotolerant acidophile Acidithiobacillus ferrivorans CF27: insights into iron and sulfur oxidation pathways and into biofilm formation.</title>
        <authorList>
            <person name="Talla E."/>
            <person name="Hedrich S."/>
            <person name="Mangenot S."/>
            <person name="Ji B."/>
            <person name="Johnson D.B."/>
            <person name="Barbe V."/>
            <person name="Bonnefoy V."/>
        </authorList>
    </citation>
    <scope>NUCLEOTIDE SEQUENCE [LARGE SCALE GENOMIC DNA]</scope>
    <source>
        <strain evidence="13">CF27</strain>
    </source>
</reference>
<reference evidence="15 19" key="5">
    <citation type="submission" date="2020-07" db="EMBL/GenBank/DDBJ databases">
        <title>Complete genome sequence analysis of Acidithiobacillus ferrivorans XJFY6S-08 reveals extreme environmental adaptation to alpine acid mine drainage.</title>
        <authorList>
            <person name="Yan L."/>
            <person name="Ni Y."/>
        </authorList>
    </citation>
    <scope>NUCLEOTIDE SEQUENCE [LARGE SCALE GENOMIC DNA]</scope>
    <source>
        <strain evidence="15 19">XJFY6S-08</strain>
    </source>
</reference>
<dbReference type="Gene3D" id="2.40.30.20">
    <property type="match status" value="2"/>
</dbReference>
<dbReference type="PANTHER" id="PTHR21098">
    <property type="entry name" value="RIBOFLAVIN SYNTHASE ALPHA CHAIN"/>
    <property type="match status" value="1"/>
</dbReference>
<dbReference type="Proteomes" id="UP000193925">
    <property type="component" value="Chromosome AFERRI"/>
</dbReference>
<dbReference type="PANTHER" id="PTHR21098:SF12">
    <property type="entry name" value="RIBOFLAVIN SYNTHASE"/>
    <property type="match status" value="1"/>
</dbReference>
<feature type="repeat" description="Lumazine-binding" evidence="11">
    <location>
        <begin position="1"/>
        <end position="97"/>
    </location>
</feature>
<feature type="domain" description="Lumazine-binding" evidence="12">
    <location>
        <begin position="1"/>
        <end position="97"/>
    </location>
</feature>
<evidence type="ECO:0000313" key="16">
    <source>
        <dbReference type="EMBL" id="SMH65907.1"/>
    </source>
</evidence>
<name>A0A060UR29_9PROT</name>
<feature type="domain" description="Lumazine-binding" evidence="12">
    <location>
        <begin position="98"/>
        <end position="194"/>
    </location>
</feature>
<evidence type="ECO:0000259" key="12">
    <source>
        <dbReference type="PROSITE" id="PS51177"/>
    </source>
</evidence>
<dbReference type="NCBIfam" id="TIGR00187">
    <property type="entry name" value="ribE"/>
    <property type="match status" value="1"/>
</dbReference>
<comment type="pathway">
    <text evidence="3">Cofactor biosynthesis; riboflavin biosynthesis; riboflavin from 2-hydroxy-3-oxobutyl phosphate and 5-amino-6-(D-ribitylamino)uracil: step 2/2.</text>
</comment>
<evidence type="ECO:0000313" key="14">
    <source>
        <dbReference type="EMBL" id="OCB02675.1"/>
    </source>
</evidence>
<evidence type="ECO:0000313" key="19">
    <source>
        <dbReference type="Proteomes" id="UP000595420"/>
    </source>
</evidence>
<dbReference type="PROSITE" id="PS51177">
    <property type="entry name" value="LUMAZINE_BIND"/>
    <property type="match status" value="2"/>
</dbReference>
<dbReference type="EMBL" id="CCCS020000037">
    <property type="protein sequence ID" value="CDQ10766.1"/>
    <property type="molecule type" value="Genomic_DNA"/>
</dbReference>
<dbReference type="FunFam" id="2.40.30.20:FF:000003">
    <property type="entry name" value="Riboflavin synthase, alpha subunit"/>
    <property type="match status" value="1"/>
</dbReference>
<evidence type="ECO:0000256" key="4">
    <source>
        <dbReference type="ARBA" id="ARBA00011233"/>
    </source>
</evidence>
<comment type="function">
    <text evidence="2">Catalyzes the dismutation of two molecules of 6,7-dimethyl-8-ribityllumazine, resulting in the formation of riboflavin and 5-amino-6-(D-ribitylamino)uracil.</text>
</comment>
<evidence type="ECO:0000256" key="1">
    <source>
        <dbReference type="ARBA" id="ARBA00000968"/>
    </source>
</evidence>
<organism evidence="13">
    <name type="scientific">Acidithiobacillus ferrivorans</name>
    <dbReference type="NCBI Taxonomy" id="160808"/>
    <lineage>
        <taxon>Bacteria</taxon>
        <taxon>Pseudomonadati</taxon>
        <taxon>Pseudomonadota</taxon>
        <taxon>Acidithiobacillia</taxon>
        <taxon>Acidithiobacillales</taxon>
        <taxon>Acidithiobacillaceae</taxon>
        <taxon>Acidithiobacillus</taxon>
    </lineage>
</organism>
<dbReference type="Proteomes" id="UP000093129">
    <property type="component" value="Unassembled WGS sequence"/>
</dbReference>
<comment type="subunit">
    <text evidence="4">Homotrimer.</text>
</comment>
<evidence type="ECO:0000313" key="13">
    <source>
        <dbReference type="EMBL" id="CDQ10766.1"/>
    </source>
</evidence>
<protein>
    <recommendedName>
        <fullName evidence="6 10">Riboflavin synthase</fullName>
        <ecNumber evidence="5 10">2.5.1.9</ecNumber>
    </recommendedName>
</protein>
<evidence type="ECO:0000313" key="17">
    <source>
        <dbReference type="Proteomes" id="UP000093129"/>
    </source>
</evidence>
<dbReference type="EMBL" id="LT841305">
    <property type="protein sequence ID" value="SMH65907.1"/>
    <property type="molecule type" value="Genomic_DNA"/>
</dbReference>
<dbReference type="EMBL" id="MASQ01000089">
    <property type="protein sequence ID" value="OCB02675.1"/>
    <property type="molecule type" value="Genomic_DNA"/>
</dbReference>
<comment type="catalytic activity">
    <reaction evidence="1">
        <text>2 6,7-dimethyl-8-(1-D-ribityl)lumazine + H(+) = 5-amino-6-(D-ribitylamino)uracil + riboflavin</text>
        <dbReference type="Rhea" id="RHEA:20772"/>
        <dbReference type="ChEBI" id="CHEBI:15378"/>
        <dbReference type="ChEBI" id="CHEBI:15934"/>
        <dbReference type="ChEBI" id="CHEBI:57986"/>
        <dbReference type="ChEBI" id="CHEBI:58201"/>
        <dbReference type="EC" id="2.5.1.9"/>
    </reaction>
</comment>
<dbReference type="Proteomes" id="UP000595420">
    <property type="component" value="Chromosome"/>
</dbReference>
<dbReference type="SUPFAM" id="SSF63380">
    <property type="entry name" value="Riboflavin synthase domain-like"/>
    <property type="match status" value="2"/>
</dbReference>
<sequence>MFTGIIQALGQIRGMLPQGGDLRMIVAAGKLDLGDVQLGDSIAVSGACLTVVKLQRDAFAVDVSRETLDKTLLGQLRPGSPVNLEKALRLADRLGGHLVAGHVDGVGHIRDVSASGRSQVFAIAAPPDLLRYMAAKGSICVDGISLTINALHGDLFMLNIIPHTLAQTTAAQWRSGQAVNLEVDLVARYVERWVATDPGSGLKSEITGDSLAAKGFLV</sequence>
<keyword evidence="7" id="KW-0686">Riboflavin biosynthesis</keyword>
<proteinExistence type="predicted"/>
<dbReference type="AlphaFoldDB" id="A0A060UR29"/>
<evidence type="ECO:0000256" key="3">
    <source>
        <dbReference type="ARBA" id="ARBA00004887"/>
    </source>
</evidence>
<evidence type="ECO:0000313" key="15">
    <source>
        <dbReference type="EMBL" id="QQD73201.1"/>
    </source>
</evidence>
<dbReference type="InterPro" id="IPR026017">
    <property type="entry name" value="Lumazine-bd_dom"/>
</dbReference>
<evidence type="ECO:0000256" key="5">
    <source>
        <dbReference type="ARBA" id="ARBA00012827"/>
    </source>
</evidence>
<evidence type="ECO:0000313" key="18">
    <source>
        <dbReference type="Proteomes" id="UP000193925"/>
    </source>
</evidence>
<evidence type="ECO:0000256" key="11">
    <source>
        <dbReference type="PROSITE-ProRule" id="PRU00524"/>
    </source>
</evidence>
<evidence type="ECO:0000256" key="8">
    <source>
        <dbReference type="ARBA" id="ARBA00022679"/>
    </source>
</evidence>
<dbReference type="InterPro" id="IPR023366">
    <property type="entry name" value="ATP_synth_asu-like_sf"/>
</dbReference>
<reference evidence="16 18" key="4">
    <citation type="submission" date="2017-03" db="EMBL/GenBank/DDBJ databases">
        <authorList>
            <person name="Regsiter A."/>
            <person name="William W."/>
        </authorList>
    </citation>
    <scope>NUCLEOTIDE SEQUENCE [LARGE SCALE GENOMIC DNA]</scope>
    <source>
        <strain evidence="16">PRJEB5721</strain>
    </source>
</reference>
<dbReference type="GO" id="GO:0004746">
    <property type="term" value="F:riboflavin synthase activity"/>
    <property type="evidence" value="ECO:0007669"/>
    <property type="project" value="UniProtKB-UniRule"/>
</dbReference>
<dbReference type="EC" id="2.5.1.9" evidence="5 10"/>
<dbReference type="PIRSF" id="PIRSF000498">
    <property type="entry name" value="Riboflavin_syn_A"/>
    <property type="match status" value="1"/>
</dbReference>
<dbReference type="RefSeq" id="WP_035193462.1">
    <property type="nucleotide sequence ID" value="NZ_CCCS020000037.1"/>
</dbReference>
<dbReference type="FunFam" id="2.40.30.20:FF:000004">
    <property type="entry name" value="Riboflavin synthase, alpha subunit"/>
    <property type="match status" value="1"/>
</dbReference>
<dbReference type="InterPro" id="IPR017938">
    <property type="entry name" value="Riboflavin_synthase-like_b-brl"/>
</dbReference>
<accession>A0A060UR29</accession>
<keyword evidence="8 13" id="KW-0808">Transferase</keyword>
<dbReference type="CDD" id="cd00402">
    <property type="entry name" value="Riboflavin_synthase_like"/>
    <property type="match status" value="1"/>
</dbReference>
<evidence type="ECO:0000256" key="2">
    <source>
        <dbReference type="ARBA" id="ARBA00002803"/>
    </source>
</evidence>
<feature type="repeat" description="Lumazine-binding" evidence="11">
    <location>
        <begin position="98"/>
        <end position="194"/>
    </location>
</feature>
<gene>
    <name evidence="16" type="primary">ribE</name>
    <name evidence="16" type="ORF">AFERRI_20696</name>
    <name evidence="13" type="ORF">AFERRI_420064</name>
    <name evidence="14" type="ORF">BBC27_11625</name>
    <name evidence="15" type="ORF">H2515_02435</name>
</gene>
<keyword evidence="18" id="KW-1185">Reference proteome</keyword>
<dbReference type="EMBL" id="CP059488">
    <property type="protein sequence ID" value="QQD73201.1"/>
    <property type="molecule type" value="Genomic_DNA"/>
</dbReference>
<dbReference type="GO" id="GO:0009231">
    <property type="term" value="P:riboflavin biosynthetic process"/>
    <property type="evidence" value="ECO:0007669"/>
    <property type="project" value="UniProtKB-KW"/>
</dbReference>
<keyword evidence="9" id="KW-0677">Repeat</keyword>
<dbReference type="Pfam" id="PF00677">
    <property type="entry name" value="Lum_binding"/>
    <property type="match status" value="2"/>
</dbReference>
<dbReference type="NCBIfam" id="NF006767">
    <property type="entry name" value="PRK09289.1"/>
    <property type="match status" value="1"/>
</dbReference>
<evidence type="ECO:0000256" key="10">
    <source>
        <dbReference type="NCBIfam" id="TIGR00187"/>
    </source>
</evidence>
<dbReference type="InterPro" id="IPR001783">
    <property type="entry name" value="Lumazine-bd"/>
</dbReference>
<reference evidence="13" key="1">
    <citation type="submission" date="2014-03" db="EMBL/GenBank/DDBJ databases">
        <authorList>
            <person name="Genoscope - CEA"/>
        </authorList>
    </citation>
    <scope>NUCLEOTIDE SEQUENCE [LARGE SCALE GENOMIC DNA]</scope>
    <source>
        <strain evidence="13">CF27</strain>
    </source>
</reference>